<name>A0ABS0W8Y7_9ALTE</name>
<proteinExistence type="predicted"/>
<evidence type="ECO:0000256" key="3">
    <source>
        <dbReference type="ARBA" id="ARBA00022692"/>
    </source>
</evidence>
<keyword evidence="2" id="KW-1003">Cell membrane</keyword>
<evidence type="ECO:0000256" key="4">
    <source>
        <dbReference type="ARBA" id="ARBA00022989"/>
    </source>
</evidence>
<feature type="transmembrane region" description="Helical" evidence="6">
    <location>
        <begin position="256"/>
        <end position="279"/>
    </location>
</feature>
<protein>
    <submittedName>
        <fullName evidence="7">Branched-chain amino acid ABC transporter permease</fullName>
    </submittedName>
</protein>
<feature type="transmembrane region" description="Helical" evidence="6">
    <location>
        <begin position="88"/>
        <end position="110"/>
    </location>
</feature>
<evidence type="ECO:0000256" key="2">
    <source>
        <dbReference type="ARBA" id="ARBA00022475"/>
    </source>
</evidence>
<dbReference type="CDD" id="cd06581">
    <property type="entry name" value="TM_PBP1_LivM_like"/>
    <property type="match status" value="1"/>
</dbReference>
<feature type="transmembrane region" description="Helical" evidence="6">
    <location>
        <begin position="291"/>
        <end position="315"/>
    </location>
</feature>
<dbReference type="PANTHER" id="PTHR30482:SF17">
    <property type="entry name" value="ABC TRANSPORTER ATP-BINDING PROTEIN"/>
    <property type="match status" value="1"/>
</dbReference>
<comment type="subcellular location">
    <subcellularLocation>
        <location evidence="1">Cell inner membrane</location>
        <topology evidence="1">Multi-pass membrane protein</topology>
    </subcellularLocation>
</comment>
<evidence type="ECO:0000256" key="1">
    <source>
        <dbReference type="ARBA" id="ARBA00004429"/>
    </source>
</evidence>
<feature type="transmembrane region" description="Helical" evidence="6">
    <location>
        <begin position="12"/>
        <end position="27"/>
    </location>
</feature>
<keyword evidence="4 6" id="KW-1133">Transmembrane helix</keyword>
<dbReference type="RefSeq" id="WP_198823503.1">
    <property type="nucleotide sequence ID" value="NZ_JAEILT010000002.1"/>
</dbReference>
<feature type="transmembrane region" description="Helical" evidence="6">
    <location>
        <begin position="115"/>
        <end position="133"/>
    </location>
</feature>
<reference evidence="7 8" key="1">
    <citation type="submission" date="2020-12" db="EMBL/GenBank/DDBJ databases">
        <title>Draft genome sequences of nine environmental bacterial isolates colonizing plastic.</title>
        <authorList>
            <person name="Borre I."/>
            <person name="Sonnenschein E.C."/>
        </authorList>
    </citation>
    <scope>NUCLEOTIDE SEQUENCE [LARGE SCALE GENOMIC DNA]</scope>
    <source>
        <strain evidence="7 8">IB30</strain>
    </source>
</reference>
<dbReference type="Proteomes" id="UP000649232">
    <property type="component" value="Unassembled WGS sequence"/>
</dbReference>
<dbReference type="EMBL" id="JAEILT010000002">
    <property type="protein sequence ID" value="MBJ2135243.1"/>
    <property type="molecule type" value="Genomic_DNA"/>
</dbReference>
<feature type="transmembrane region" description="Helical" evidence="6">
    <location>
        <begin position="170"/>
        <end position="189"/>
    </location>
</feature>
<feature type="transmembrane region" description="Helical" evidence="6">
    <location>
        <begin position="65"/>
        <end position="82"/>
    </location>
</feature>
<gene>
    <name evidence="7" type="ORF">JEU11_02125</name>
</gene>
<feature type="transmembrane region" description="Helical" evidence="6">
    <location>
        <begin position="210"/>
        <end position="236"/>
    </location>
</feature>
<dbReference type="InterPro" id="IPR043428">
    <property type="entry name" value="LivM-like"/>
</dbReference>
<evidence type="ECO:0000256" key="5">
    <source>
        <dbReference type="ARBA" id="ARBA00023136"/>
    </source>
</evidence>
<organism evidence="7 8">
    <name type="scientific">Paraglaciecola chathamensis</name>
    <dbReference type="NCBI Taxonomy" id="368405"/>
    <lineage>
        <taxon>Bacteria</taxon>
        <taxon>Pseudomonadati</taxon>
        <taxon>Pseudomonadota</taxon>
        <taxon>Gammaproteobacteria</taxon>
        <taxon>Alteromonadales</taxon>
        <taxon>Alteromonadaceae</taxon>
        <taxon>Paraglaciecola</taxon>
    </lineage>
</organism>
<comment type="caution">
    <text evidence="7">The sequence shown here is derived from an EMBL/GenBank/DDBJ whole genome shotgun (WGS) entry which is preliminary data.</text>
</comment>
<evidence type="ECO:0000313" key="7">
    <source>
        <dbReference type="EMBL" id="MBJ2135243.1"/>
    </source>
</evidence>
<sequence>MTVFSSKAEKVFIFAFFFIALGIPLFLNENTFYVNKISTMLILSIFVMSLDYLVGRAGLITLGHAMFYGLGGYLFAIMIPEYEVVNFWLYTFYVMAASSVIALIVGFIVLRTSGIYMIMITLALAQMTFYFFADSTEYGGLDGLFIYLKPETSIFGLNFLDLDLDNENHFYYLCLLSLFNCYVFCKVILHSRFGRVIDAIKANPERATALGYNIFHFRLVSYVLSSSLAAYAGYLFSLQYGFVNPTMMSWEVSASALVMAILGGLGTIYGAILGVFVYVSLHYGIEHITQYWMFWMGSLIILMVLLLKSGIAGLIEQLVVRKRK</sequence>
<evidence type="ECO:0000313" key="8">
    <source>
        <dbReference type="Proteomes" id="UP000649232"/>
    </source>
</evidence>
<accession>A0ABS0W8Y7</accession>
<dbReference type="PANTHER" id="PTHR30482">
    <property type="entry name" value="HIGH-AFFINITY BRANCHED-CHAIN AMINO ACID TRANSPORT SYSTEM PERMEASE"/>
    <property type="match status" value="1"/>
</dbReference>
<dbReference type="Pfam" id="PF02653">
    <property type="entry name" value="BPD_transp_2"/>
    <property type="match status" value="1"/>
</dbReference>
<keyword evidence="5 6" id="KW-0472">Membrane</keyword>
<dbReference type="InterPro" id="IPR001851">
    <property type="entry name" value="ABC_transp_permease"/>
</dbReference>
<keyword evidence="3 6" id="KW-0812">Transmembrane</keyword>
<evidence type="ECO:0000256" key="6">
    <source>
        <dbReference type="SAM" id="Phobius"/>
    </source>
</evidence>